<dbReference type="GO" id="GO:0043565">
    <property type="term" value="F:sequence-specific DNA binding"/>
    <property type="evidence" value="ECO:0007669"/>
    <property type="project" value="InterPro"/>
</dbReference>
<feature type="domain" description="HSF-type DNA-binding" evidence="6">
    <location>
        <begin position="251"/>
        <end position="349"/>
    </location>
</feature>
<accession>A0AAD3D8R3</accession>
<comment type="subcellular location">
    <subcellularLocation>
        <location evidence="1">Nucleus</location>
    </subcellularLocation>
</comment>
<keyword evidence="7" id="KW-0346">Stress response</keyword>
<dbReference type="InterPro" id="IPR036388">
    <property type="entry name" value="WH-like_DNA-bd_sf"/>
</dbReference>
<evidence type="ECO:0000256" key="5">
    <source>
        <dbReference type="SAM" id="MobiDB-lite"/>
    </source>
</evidence>
<dbReference type="GO" id="GO:0005634">
    <property type="term" value="C:nucleus"/>
    <property type="evidence" value="ECO:0007669"/>
    <property type="project" value="UniProtKB-SubCell"/>
</dbReference>
<dbReference type="Gene3D" id="1.10.10.10">
    <property type="entry name" value="Winged helix-like DNA-binding domain superfamily/Winged helix DNA-binding domain"/>
    <property type="match status" value="1"/>
</dbReference>
<dbReference type="InterPro" id="IPR036390">
    <property type="entry name" value="WH_DNA-bd_sf"/>
</dbReference>
<dbReference type="FunFam" id="1.10.10.10:FF:000479">
    <property type="entry name" value="Predicted protein"/>
    <property type="match status" value="1"/>
</dbReference>
<evidence type="ECO:0000259" key="6">
    <source>
        <dbReference type="SMART" id="SM00415"/>
    </source>
</evidence>
<dbReference type="Pfam" id="PF00447">
    <property type="entry name" value="HSF_DNA-bind"/>
    <property type="match status" value="1"/>
</dbReference>
<reference evidence="7 8" key="1">
    <citation type="journal article" date="2021" name="Sci. Rep.">
        <title>The genome of the diatom Chaetoceros tenuissimus carries an ancient integrated fragment of an extant virus.</title>
        <authorList>
            <person name="Hongo Y."/>
            <person name="Kimura K."/>
            <person name="Takaki Y."/>
            <person name="Yoshida Y."/>
            <person name="Baba S."/>
            <person name="Kobayashi G."/>
            <person name="Nagasaki K."/>
            <person name="Hano T."/>
            <person name="Tomaru Y."/>
        </authorList>
    </citation>
    <scope>NUCLEOTIDE SEQUENCE [LARGE SCALE GENOMIC DNA]</scope>
    <source>
        <strain evidence="7 8">NIES-3715</strain>
    </source>
</reference>
<dbReference type="PRINTS" id="PR00056">
    <property type="entry name" value="HSFDOMAIN"/>
</dbReference>
<dbReference type="SUPFAM" id="SSF46785">
    <property type="entry name" value="Winged helix' DNA-binding domain"/>
    <property type="match status" value="1"/>
</dbReference>
<feature type="region of interest" description="Disordered" evidence="5">
    <location>
        <begin position="1"/>
        <end position="84"/>
    </location>
</feature>
<dbReference type="EMBL" id="BLLK01000062">
    <property type="protein sequence ID" value="GFH58746.1"/>
    <property type="molecule type" value="Genomic_DNA"/>
</dbReference>
<evidence type="ECO:0000256" key="3">
    <source>
        <dbReference type="ARBA" id="ARBA00023242"/>
    </source>
</evidence>
<evidence type="ECO:0000256" key="4">
    <source>
        <dbReference type="RuleBase" id="RU004020"/>
    </source>
</evidence>
<dbReference type="AlphaFoldDB" id="A0AAD3D8R3"/>
<comment type="caution">
    <text evidence="7">The sequence shown here is derived from an EMBL/GenBank/DDBJ whole genome shotgun (WGS) entry which is preliminary data.</text>
</comment>
<feature type="region of interest" description="Disordered" evidence="5">
    <location>
        <begin position="444"/>
        <end position="508"/>
    </location>
</feature>
<evidence type="ECO:0000313" key="8">
    <source>
        <dbReference type="Proteomes" id="UP001054902"/>
    </source>
</evidence>
<dbReference type="PANTHER" id="PTHR10015:SF206">
    <property type="entry name" value="HSF-TYPE DNA-BINDING DOMAIN-CONTAINING PROTEIN"/>
    <property type="match status" value="1"/>
</dbReference>
<proteinExistence type="inferred from homology"/>
<evidence type="ECO:0000256" key="2">
    <source>
        <dbReference type="ARBA" id="ARBA00023125"/>
    </source>
</evidence>
<keyword evidence="3" id="KW-0539">Nucleus</keyword>
<evidence type="ECO:0000256" key="1">
    <source>
        <dbReference type="ARBA" id="ARBA00004123"/>
    </source>
</evidence>
<dbReference type="Proteomes" id="UP001054902">
    <property type="component" value="Unassembled WGS sequence"/>
</dbReference>
<keyword evidence="8" id="KW-1185">Reference proteome</keyword>
<dbReference type="GO" id="GO:0003700">
    <property type="term" value="F:DNA-binding transcription factor activity"/>
    <property type="evidence" value="ECO:0007669"/>
    <property type="project" value="InterPro"/>
</dbReference>
<sequence>MENPELRQQTPTAFSSTSPKKDDAISNLSSEAQQRKETKPSPASSKLQRRGSADLILEAAKLAETMGNTSPKHRRVLSNSSGVGRSVIAQPLPSAKLPESELKATLQNNGQSQRGSRDETSPVEVQADAGNDFNTTIVTPPTATAVVNGNGTSQTTQKTTVKVAAASIPLPPPANTTFSGRNLQVTVNSSSTSFKAPSQPELLSQFETAKLQSSGTGLKPPPLKHNVPHVYHDYANVPDTIGFVRKKTGGVTQPFPEKLYEMLASESDDSPDGIVSWIPHGRAFIVRKPKQFTSEIMPKYFRQTKLTSFQRQLNLYGFRRITQGADSGAYYHELFLRGRPQLCMRMVRQKVKGTGHKQPTDVGSEPNFYTMPSLADLAQPPPSASPSSPIVRPTCGFSTMPVATMKVPVQTIATMPTTTTTLSTGGPMSPGVQAAHLLKGMSQGNLSQTLPPLPANFSSSSESKSKATLMPTLNQRDANPQSLQSPSINIPKAENPGEKMEEGQGTPV</sequence>
<comment type="similarity">
    <text evidence="4">Belongs to the HSF family.</text>
</comment>
<name>A0AAD3D8R3_9STRA</name>
<organism evidence="7 8">
    <name type="scientific">Chaetoceros tenuissimus</name>
    <dbReference type="NCBI Taxonomy" id="426638"/>
    <lineage>
        <taxon>Eukaryota</taxon>
        <taxon>Sar</taxon>
        <taxon>Stramenopiles</taxon>
        <taxon>Ochrophyta</taxon>
        <taxon>Bacillariophyta</taxon>
        <taxon>Coscinodiscophyceae</taxon>
        <taxon>Chaetocerotophycidae</taxon>
        <taxon>Chaetocerotales</taxon>
        <taxon>Chaetocerotaceae</taxon>
        <taxon>Chaetoceros</taxon>
    </lineage>
</organism>
<protein>
    <submittedName>
        <fullName evidence="7">Heat shock transcription factor, other eukaryote</fullName>
    </submittedName>
</protein>
<feature type="compositionally biased region" description="Polar residues" evidence="5">
    <location>
        <begin position="1"/>
        <end position="18"/>
    </location>
</feature>
<dbReference type="SMART" id="SM00415">
    <property type="entry name" value="HSF"/>
    <property type="match status" value="1"/>
</dbReference>
<evidence type="ECO:0000313" key="7">
    <source>
        <dbReference type="EMBL" id="GFH58746.1"/>
    </source>
</evidence>
<dbReference type="PANTHER" id="PTHR10015">
    <property type="entry name" value="HEAT SHOCK TRANSCRIPTION FACTOR"/>
    <property type="match status" value="1"/>
</dbReference>
<keyword evidence="2" id="KW-0238">DNA-binding</keyword>
<feature type="compositionally biased region" description="Polar residues" evidence="5">
    <location>
        <begin position="471"/>
        <end position="488"/>
    </location>
</feature>
<gene>
    <name evidence="7" type="ORF">CTEN210_15222</name>
</gene>
<dbReference type="InterPro" id="IPR000232">
    <property type="entry name" value="HSF_DNA-bd"/>
</dbReference>